<keyword evidence="3" id="KW-1185">Reference proteome</keyword>
<dbReference type="Pfam" id="PF13276">
    <property type="entry name" value="HTH_21"/>
    <property type="match status" value="1"/>
</dbReference>
<dbReference type="InterPro" id="IPR025948">
    <property type="entry name" value="HTH-like_dom"/>
</dbReference>
<evidence type="ECO:0000313" key="3">
    <source>
        <dbReference type="Proteomes" id="UP001597120"/>
    </source>
</evidence>
<name>A0ABW3DBE4_9BACL</name>
<dbReference type="PANTHER" id="PTHR46889:SF4">
    <property type="entry name" value="TRANSPOSASE INSO FOR INSERTION SEQUENCE ELEMENT IS911B-RELATED"/>
    <property type="match status" value="1"/>
</dbReference>
<dbReference type="PANTHER" id="PTHR46889">
    <property type="entry name" value="TRANSPOSASE INSF FOR INSERTION SEQUENCE IS3B-RELATED"/>
    <property type="match status" value="1"/>
</dbReference>
<evidence type="ECO:0000259" key="1">
    <source>
        <dbReference type="Pfam" id="PF13276"/>
    </source>
</evidence>
<dbReference type="EMBL" id="JBHTIU010000061">
    <property type="protein sequence ID" value="MFD0870833.1"/>
    <property type="molecule type" value="Genomic_DNA"/>
</dbReference>
<dbReference type="RefSeq" id="WP_379289595.1">
    <property type="nucleotide sequence ID" value="NZ_JBHTIU010000061.1"/>
</dbReference>
<accession>A0ABW3DBE4</accession>
<proteinExistence type="predicted"/>
<dbReference type="InterPro" id="IPR050900">
    <property type="entry name" value="Transposase_IS3/IS150/IS904"/>
</dbReference>
<feature type="domain" description="HTH-like" evidence="1">
    <location>
        <begin position="15"/>
        <end position="70"/>
    </location>
</feature>
<dbReference type="Proteomes" id="UP001597120">
    <property type="component" value="Unassembled WGS sequence"/>
</dbReference>
<reference evidence="3" key="1">
    <citation type="journal article" date="2019" name="Int. J. Syst. Evol. Microbiol.">
        <title>The Global Catalogue of Microorganisms (GCM) 10K type strain sequencing project: providing services to taxonomists for standard genome sequencing and annotation.</title>
        <authorList>
            <consortium name="The Broad Institute Genomics Platform"/>
            <consortium name="The Broad Institute Genome Sequencing Center for Infectious Disease"/>
            <person name="Wu L."/>
            <person name="Ma J."/>
        </authorList>
    </citation>
    <scope>NUCLEOTIDE SEQUENCE [LARGE SCALE GENOMIC DNA]</scope>
    <source>
        <strain evidence="3">CCUG 57263</strain>
    </source>
</reference>
<comment type="caution">
    <text evidence="2">The sequence shown here is derived from an EMBL/GenBank/DDBJ whole genome shotgun (WGS) entry which is preliminary data.</text>
</comment>
<protein>
    <submittedName>
        <fullName evidence="2">IS3 family transposase</fullName>
    </submittedName>
</protein>
<gene>
    <name evidence="2" type="ORF">ACFQ03_16960</name>
</gene>
<evidence type="ECO:0000313" key="2">
    <source>
        <dbReference type="EMBL" id="MFD0870833.1"/>
    </source>
</evidence>
<sequence length="116" mass="13459">MVQGKDNENSYQKRRQVLLSRISWHFFDNRCCYGSPKITMLLRAEGWKVSERTVGILMRKNNMRSCVSKKFKVTTTDSNHTSPIAPNLLNQNFKTTAPNKVWVTDITYISCRAPCR</sequence>
<organism evidence="2 3">
    <name type="scientific">Paenibacillus residui</name>
    <dbReference type="NCBI Taxonomy" id="629724"/>
    <lineage>
        <taxon>Bacteria</taxon>
        <taxon>Bacillati</taxon>
        <taxon>Bacillota</taxon>
        <taxon>Bacilli</taxon>
        <taxon>Bacillales</taxon>
        <taxon>Paenibacillaceae</taxon>
        <taxon>Paenibacillus</taxon>
    </lineage>
</organism>